<feature type="domain" description="Putative metallopeptidase" evidence="1">
    <location>
        <begin position="51"/>
        <end position="109"/>
    </location>
</feature>
<evidence type="ECO:0000313" key="3">
    <source>
        <dbReference type="Proteomes" id="UP000318307"/>
    </source>
</evidence>
<accession>A0A562RTS2</accession>
<proteinExistence type="predicted"/>
<gene>
    <name evidence="2" type="ORF">LZ24_01746</name>
</gene>
<dbReference type="AlphaFoldDB" id="A0A562RTS2"/>
<dbReference type="Pfam" id="PF13203">
    <property type="entry name" value="DUF2201_N"/>
    <property type="match status" value="1"/>
</dbReference>
<organism evidence="2 3">
    <name type="scientific">Desulfobotulus alkaliphilus</name>
    <dbReference type="NCBI Taxonomy" id="622671"/>
    <lineage>
        <taxon>Bacteria</taxon>
        <taxon>Pseudomonadati</taxon>
        <taxon>Thermodesulfobacteriota</taxon>
        <taxon>Desulfobacteria</taxon>
        <taxon>Desulfobacterales</taxon>
        <taxon>Desulfobacteraceae</taxon>
        <taxon>Desulfobotulus</taxon>
    </lineage>
</organism>
<dbReference type="EMBL" id="VLLC01000012">
    <property type="protein sequence ID" value="TWI71730.1"/>
    <property type="molecule type" value="Genomic_DNA"/>
</dbReference>
<reference evidence="2 3" key="1">
    <citation type="submission" date="2019-07" db="EMBL/GenBank/DDBJ databases">
        <title>Genome sequencing of 100 strains of the haloalkaliphilic chemolithoautotrophic sulfur-oxidizing bacterium Thioalkalivibrio.</title>
        <authorList>
            <person name="Muyzer G."/>
        </authorList>
    </citation>
    <scope>NUCLEOTIDE SEQUENCE [LARGE SCALE GENOMIC DNA]</scope>
    <source>
        <strain evidence="2 3">ASO4-4</strain>
    </source>
</reference>
<dbReference type="PANTHER" id="PTHR38730:SF1">
    <property type="entry name" value="SLL7028 PROTEIN"/>
    <property type="match status" value="1"/>
</dbReference>
<evidence type="ECO:0000313" key="2">
    <source>
        <dbReference type="EMBL" id="TWI71730.1"/>
    </source>
</evidence>
<comment type="caution">
    <text evidence="2">The sequence shown here is derived from an EMBL/GenBank/DDBJ whole genome shotgun (WGS) entry which is preliminary data.</text>
</comment>
<name>A0A562RTS2_9BACT</name>
<dbReference type="InterPro" id="IPR025154">
    <property type="entry name" value="Put_metallopeptidase_dom"/>
</dbReference>
<protein>
    <submittedName>
        <fullName evidence="2">Putative metal-dependent peptidase</fullName>
    </submittedName>
</protein>
<dbReference type="Proteomes" id="UP000318307">
    <property type="component" value="Unassembled WGS sequence"/>
</dbReference>
<keyword evidence="3" id="KW-1185">Reference proteome</keyword>
<dbReference type="Gene3D" id="3.30.2010.10">
    <property type="entry name" value="Metalloproteases ('zincins'), catalytic domain"/>
    <property type="match status" value="1"/>
</dbReference>
<evidence type="ECO:0000259" key="1">
    <source>
        <dbReference type="Pfam" id="PF13203"/>
    </source>
</evidence>
<dbReference type="PANTHER" id="PTHR38730">
    <property type="entry name" value="SLL7028 PROTEIN"/>
    <property type="match status" value="1"/>
</dbReference>
<sequence>MKDKQHPAWKAVLEELWRQSRFTSYFYQSVQFTPSTSVPTLALGISSMRPVLLYHPDFVESQNKESLKALLVHELLHIVHGHEHRQLKDHEPYLQNLAQDMVINSFLRNRAKNFFSSTDGQQQSLYLPPELPGIPDAFFEETGEKDPSWETLYHWFGRRGPESLRIFSDAVRDMFRDLKKKPAKKALDTQSVHFTEPEDTDHPTDTDIIPEGLCLVDKKGEALPTGTHLFLGTMEKRQLQTQIRKIMDLAGNDPFSPTDRVFEALSRMIEGVEKLHHLPWQRRLRSILDRNVHSNEWIYTKTRFNRRFLPHGIYSSGRMFREKELLTVCVDVSSSMTTTPGEMARAFAVIESLMDRFRVNLLCVDESVFVPRIRKEGMEKQQDLKKPYFYRKGDWKYLETGNSGTTFFAPLFNTYMRKHRELLLVITDGHIHDLGRLIPYSPTLWLISSGRKEPFEAPFGKALILEPSGAMP</sequence>
<dbReference type="RefSeq" id="WP_186443015.1">
    <property type="nucleotide sequence ID" value="NZ_VLLC01000012.1"/>
</dbReference>